<dbReference type="Proteomes" id="UP001595625">
    <property type="component" value="Unassembled WGS sequence"/>
</dbReference>
<sequence>MTLEMKNIASLVHSREFEELNRMFKKFNPLKVLRMDSHEIRHSNVLAWLLDHEENHGLNSVFIEKLISKLLMKPDNNDFITDSEFFLKVLSLKFSDWKVEREKQTSKKRYIDLLLSSEENKTVIIIENKFYSSQSKNQLADYLEFVENEFPGYKIIPVFLTLLDEESANDSYWTLKYADIASVIEFILQFYKESISEEVFVFLKNYLAVLHERFAPDPERLLLAEGIFENHGEAITYLYLLNNPGIKFLNHHQTFKQQLQKLTFTEEAWMKKIYQSSKETIDFIYSEGSLTLKKAFERFVEEDNQKIVSRNDASKSYPSFTHPEWEQHSEFLEMLNDKAPYWLKLGLIVFMHRAGNHLKLIIEVGNLEYGIRLKLLEKLEENSFSIKPSSKSSNSMYTRIFTDQVEVKDWSSIDQIHEAITQLTTSVEFENNLQRVNQSLQAQSAEMNKVGVSS</sequence>
<dbReference type="RefSeq" id="WP_117312305.1">
    <property type="nucleotide sequence ID" value="NZ_JBHRUJ010000016.1"/>
</dbReference>
<name>A0ABV7KQ33_PLAOK</name>
<comment type="caution">
    <text evidence="1">The sequence shown here is derived from an EMBL/GenBank/DDBJ whole genome shotgun (WGS) entry which is preliminary data.</text>
</comment>
<dbReference type="Pfam" id="PF14281">
    <property type="entry name" value="PDDEXK_4"/>
    <property type="match status" value="1"/>
</dbReference>
<protein>
    <submittedName>
        <fullName evidence="1">PD-(D/E)XK nuclease family protein</fullName>
    </submittedName>
</protein>
<reference evidence="2" key="1">
    <citation type="journal article" date="2019" name="Int. J. Syst. Evol. Microbiol.">
        <title>The Global Catalogue of Microorganisms (GCM) 10K type strain sequencing project: providing services to taxonomists for standard genome sequencing and annotation.</title>
        <authorList>
            <consortium name="The Broad Institute Genomics Platform"/>
            <consortium name="The Broad Institute Genome Sequencing Center for Infectious Disease"/>
            <person name="Wu L."/>
            <person name="Ma J."/>
        </authorList>
    </citation>
    <scope>NUCLEOTIDE SEQUENCE [LARGE SCALE GENOMIC DNA]</scope>
    <source>
        <strain evidence="2">CCM 320</strain>
    </source>
</reference>
<organism evidence="1 2">
    <name type="scientific">Planomicrobium okeanokoites</name>
    <name type="common">Planococcus okeanokoites</name>
    <name type="synonym">Flavobacterium okeanokoites</name>
    <dbReference type="NCBI Taxonomy" id="244"/>
    <lineage>
        <taxon>Bacteria</taxon>
        <taxon>Bacillati</taxon>
        <taxon>Bacillota</taxon>
        <taxon>Bacilli</taxon>
        <taxon>Bacillales</taxon>
        <taxon>Caryophanaceae</taxon>
        <taxon>Planomicrobium</taxon>
    </lineage>
</organism>
<accession>A0ABV7KQ33</accession>
<gene>
    <name evidence="1" type="ORF">ACFOEJ_10670</name>
</gene>
<keyword evidence="2" id="KW-1185">Reference proteome</keyword>
<proteinExistence type="predicted"/>
<dbReference type="EMBL" id="JBHRUJ010000016">
    <property type="protein sequence ID" value="MFC3211537.1"/>
    <property type="molecule type" value="Genomic_DNA"/>
</dbReference>
<dbReference type="InterPro" id="IPR029470">
    <property type="entry name" value="PDDEXK_4"/>
</dbReference>
<evidence type="ECO:0000313" key="1">
    <source>
        <dbReference type="EMBL" id="MFC3211537.1"/>
    </source>
</evidence>
<evidence type="ECO:0000313" key="2">
    <source>
        <dbReference type="Proteomes" id="UP001595625"/>
    </source>
</evidence>